<accession>A0AA88WI19</accession>
<evidence type="ECO:0000256" key="2">
    <source>
        <dbReference type="ARBA" id="ARBA00022723"/>
    </source>
</evidence>
<reference evidence="8" key="1">
    <citation type="submission" date="2022-12" db="EMBL/GenBank/DDBJ databases">
        <title>Draft genome assemblies for two species of Escallonia (Escalloniales).</title>
        <authorList>
            <person name="Chanderbali A."/>
            <person name="Dervinis C."/>
            <person name="Anghel I."/>
            <person name="Soltis D."/>
            <person name="Soltis P."/>
            <person name="Zapata F."/>
        </authorList>
    </citation>
    <scope>NUCLEOTIDE SEQUENCE</scope>
    <source>
        <strain evidence="8">UCBG64.0493</strain>
        <tissue evidence="8">Leaf</tissue>
    </source>
</reference>
<evidence type="ECO:0000256" key="5">
    <source>
        <dbReference type="PIRSR" id="PIRSR602401-1"/>
    </source>
</evidence>
<dbReference type="PRINTS" id="PR00385">
    <property type="entry name" value="P450"/>
</dbReference>
<dbReference type="EMBL" id="JAVXUP010000454">
    <property type="protein sequence ID" value="KAK3027558.1"/>
    <property type="molecule type" value="Genomic_DNA"/>
</dbReference>
<dbReference type="InterPro" id="IPR036396">
    <property type="entry name" value="Cyt_P450_sf"/>
</dbReference>
<sequence length="415" mass="46552">MALKGVTEGGTYLLLLFLLFILKNLKSSRPPKTPPLPPGPKPWPVVGNILHMGKKPHLTLTSFAQTYGPLVSLRLGTQTLVVGSSSAAAMEILKTHDRVLSGRWVPFVSPAKSLEMNHISMSWSVECNENWKYLRTLCRTELFSGAALESQACLREKKVKDMVKYLSGMEGKVVKIAEVVFATLFNLDALKRLYYLRGRGGDGGIKDRIGRILEAYATPNLSDFYPVNSTLQGLQKKSEVVLERVYAMWEPIVEERKVRLYALQELLTAGTDTSASTIEWAMAELMKSPECMTKVHEELVREAGQDLPKESQLSQLTYLQVCVKESLRLHPPTPLMLPHRALDSCQVMNYTVPKNAQLVRPMSWEDPLKFKPERFLSSTLDFKGNDFEFLPFGAGRRICPGLPMAARHVPLVLVH</sequence>
<proteinExistence type="inferred from homology"/>
<feature type="binding site" description="axial binding residue" evidence="5">
    <location>
        <position position="399"/>
    </location>
    <ligand>
        <name>heme</name>
        <dbReference type="ChEBI" id="CHEBI:30413"/>
    </ligand>
    <ligandPart>
        <name>Fe</name>
        <dbReference type="ChEBI" id="CHEBI:18248"/>
    </ligandPart>
</feature>
<feature type="signal peptide" evidence="7">
    <location>
        <begin position="1"/>
        <end position="27"/>
    </location>
</feature>
<dbReference type="PROSITE" id="PS00086">
    <property type="entry name" value="CYTOCHROME_P450"/>
    <property type="match status" value="1"/>
</dbReference>
<dbReference type="GO" id="GO:0020037">
    <property type="term" value="F:heme binding"/>
    <property type="evidence" value="ECO:0007669"/>
    <property type="project" value="InterPro"/>
</dbReference>
<evidence type="ECO:0000256" key="3">
    <source>
        <dbReference type="ARBA" id="ARBA00023002"/>
    </source>
</evidence>
<keyword evidence="3 6" id="KW-0560">Oxidoreductase</keyword>
<dbReference type="PRINTS" id="PR00463">
    <property type="entry name" value="EP450I"/>
</dbReference>
<keyword evidence="5 6" id="KW-0349">Heme</keyword>
<evidence type="ECO:0000256" key="6">
    <source>
        <dbReference type="RuleBase" id="RU000461"/>
    </source>
</evidence>
<keyword evidence="6" id="KW-0503">Monooxygenase</keyword>
<dbReference type="GO" id="GO:0005506">
    <property type="term" value="F:iron ion binding"/>
    <property type="evidence" value="ECO:0007669"/>
    <property type="project" value="InterPro"/>
</dbReference>
<dbReference type="Proteomes" id="UP001188597">
    <property type="component" value="Unassembled WGS sequence"/>
</dbReference>
<evidence type="ECO:0000256" key="1">
    <source>
        <dbReference type="ARBA" id="ARBA00010617"/>
    </source>
</evidence>
<dbReference type="GO" id="GO:0004497">
    <property type="term" value="F:monooxygenase activity"/>
    <property type="evidence" value="ECO:0007669"/>
    <property type="project" value="UniProtKB-KW"/>
</dbReference>
<keyword evidence="7" id="KW-0732">Signal</keyword>
<evidence type="ECO:0000313" key="8">
    <source>
        <dbReference type="EMBL" id="KAK3027558.1"/>
    </source>
</evidence>
<keyword evidence="2 5" id="KW-0479">Metal-binding</keyword>
<evidence type="ECO:0000313" key="9">
    <source>
        <dbReference type="Proteomes" id="UP001188597"/>
    </source>
</evidence>
<evidence type="ECO:0000256" key="4">
    <source>
        <dbReference type="ARBA" id="ARBA00023004"/>
    </source>
</evidence>
<gene>
    <name evidence="8" type="ORF">RJ639_042327</name>
</gene>
<dbReference type="SUPFAM" id="SSF48264">
    <property type="entry name" value="Cytochrome P450"/>
    <property type="match status" value="1"/>
</dbReference>
<dbReference type="PANTHER" id="PTHR47950:SF6">
    <property type="entry name" value="CYTOCHROME P450"/>
    <property type="match status" value="1"/>
</dbReference>
<dbReference type="Gene3D" id="1.10.630.10">
    <property type="entry name" value="Cytochrome P450"/>
    <property type="match status" value="2"/>
</dbReference>
<dbReference type="Pfam" id="PF00067">
    <property type="entry name" value="p450"/>
    <property type="match status" value="2"/>
</dbReference>
<dbReference type="InterPro" id="IPR001128">
    <property type="entry name" value="Cyt_P450"/>
</dbReference>
<name>A0AA88WI19_9ASTE</name>
<comment type="cofactor">
    <cofactor evidence="5">
        <name>heme</name>
        <dbReference type="ChEBI" id="CHEBI:30413"/>
    </cofactor>
</comment>
<keyword evidence="4 5" id="KW-0408">Iron</keyword>
<dbReference type="PANTHER" id="PTHR47950">
    <property type="entry name" value="CYTOCHROME P450, FAMILY 76, SUBFAMILY C, POLYPEPTIDE 5-RELATED"/>
    <property type="match status" value="1"/>
</dbReference>
<dbReference type="InterPro" id="IPR002401">
    <property type="entry name" value="Cyt_P450_E_grp-I"/>
</dbReference>
<dbReference type="AlphaFoldDB" id="A0AA88WI19"/>
<dbReference type="GO" id="GO:0016705">
    <property type="term" value="F:oxidoreductase activity, acting on paired donors, with incorporation or reduction of molecular oxygen"/>
    <property type="evidence" value="ECO:0007669"/>
    <property type="project" value="InterPro"/>
</dbReference>
<protein>
    <recommendedName>
        <fullName evidence="10">Cytochrome P450</fullName>
    </recommendedName>
</protein>
<comment type="similarity">
    <text evidence="1 6">Belongs to the cytochrome P450 family.</text>
</comment>
<feature type="chain" id="PRO_5041680374" description="Cytochrome P450" evidence="7">
    <location>
        <begin position="28"/>
        <end position="415"/>
    </location>
</feature>
<organism evidence="8 9">
    <name type="scientific">Escallonia herrerae</name>
    <dbReference type="NCBI Taxonomy" id="1293975"/>
    <lineage>
        <taxon>Eukaryota</taxon>
        <taxon>Viridiplantae</taxon>
        <taxon>Streptophyta</taxon>
        <taxon>Embryophyta</taxon>
        <taxon>Tracheophyta</taxon>
        <taxon>Spermatophyta</taxon>
        <taxon>Magnoliopsida</taxon>
        <taxon>eudicotyledons</taxon>
        <taxon>Gunneridae</taxon>
        <taxon>Pentapetalae</taxon>
        <taxon>asterids</taxon>
        <taxon>campanulids</taxon>
        <taxon>Escalloniales</taxon>
        <taxon>Escalloniaceae</taxon>
        <taxon>Escallonia</taxon>
    </lineage>
</organism>
<evidence type="ECO:0000256" key="7">
    <source>
        <dbReference type="SAM" id="SignalP"/>
    </source>
</evidence>
<comment type="caution">
    <text evidence="8">The sequence shown here is derived from an EMBL/GenBank/DDBJ whole genome shotgun (WGS) entry which is preliminary data.</text>
</comment>
<dbReference type="InterPro" id="IPR017972">
    <property type="entry name" value="Cyt_P450_CS"/>
</dbReference>
<evidence type="ECO:0008006" key="10">
    <source>
        <dbReference type="Google" id="ProtNLM"/>
    </source>
</evidence>
<keyword evidence="9" id="KW-1185">Reference proteome</keyword>